<feature type="compositionally biased region" description="Basic and acidic residues" evidence="1">
    <location>
        <begin position="83"/>
        <end position="95"/>
    </location>
</feature>
<sequence length="631" mass="69596">MTAKNKKRTKSKVTDKSSKNSEINKIKSSLNPVVVEKSIEEIVEQAKDVEDTEKNIEVKELPSDGVKSAVSYAKNEENPQLSKAKEKEIDTKAKSNEVLNKMVTRNRDEGINSSDIKTQKEVKVTSKKPSKKSSSNVKLNDGANDDSNEMSVFTEEIDEMSREKFNDIVDAEEGFKGISGSNTNIRNILAKNVTQTYEDAESGSYDDKYSDDNSINGKLQNKYDPDSVLSLNEKSKEFGNDKIPKENIGTSESTNESLSSQDSINLADVLKEKRLEKATTSNNSGDGVENENNNEPQHKENIVEAEAEGKDKVSDNGGDADQSSVTEKLANIKPEEVKKVEQLISGNEEQDGKSEQQLDTEKNKSKAEPIQINDKGTVKDTVKEEELKTTKDTVVGQNNLKMLKFDFDLSNFSKEVTEGNNKILNSYGVVDIDATPANGVSADTSKEAGVSPGVEFSGSQNQSSGGKLGNSNDKHKNAKRASIFSKLGDMFSSKFKIKGFRGFDNVFGRHSIPKTSQTPEPSSSRIERTVRNSTPNLLAHATDDSKKGKRHPIFSKSQMFFSDMGKGDRKSVISLKNYKLKDKKSVSPDTTEKKEFNQLGGLLSFTGVGTDFTSEIRQNLLEKDINLYATK</sequence>
<name>A0A1R1PS77_ZANCU</name>
<feature type="compositionally biased region" description="Basic and acidic residues" evidence="1">
    <location>
        <begin position="48"/>
        <end position="62"/>
    </location>
</feature>
<feature type="compositionally biased region" description="Basic residues" evidence="1">
    <location>
        <begin position="1"/>
        <end position="11"/>
    </location>
</feature>
<feature type="region of interest" description="Disordered" evidence="1">
    <location>
        <begin position="196"/>
        <end position="379"/>
    </location>
</feature>
<organism evidence="2 3">
    <name type="scientific">Zancudomyces culisetae</name>
    <name type="common">Gut fungus</name>
    <name type="synonym">Smittium culisetae</name>
    <dbReference type="NCBI Taxonomy" id="1213189"/>
    <lineage>
        <taxon>Eukaryota</taxon>
        <taxon>Fungi</taxon>
        <taxon>Fungi incertae sedis</taxon>
        <taxon>Zoopagomycota</taxon>
        <taxon>Kickxellomycotina</taxon>
        <taxon>Harpellomycetes</taxon>
        <taxon>Harpellales</taxon>
        <taxon>Legeriomycetaceae</taxon>
        <taxon>Zancudomyces</taxon>
    </lineage>
</organism>
<dbReference type="Proteomes" id="UP000188320">
    <property type="component" value="Unassembled WGS sequence"/>
</dbReference>
<accession>A0A1R1PS77</accession>
<feature type="compositionally biased region" description="Basic and acidic residues" evidence="1">
    <location>
        <begin position="296"/>
        <end position="314"/>
    </location>
</feature>
<dbReference type="EMBL" id="LSSK01000299">
    <property type="protein sequence ID" value="OMH83835.1"/>
    <property type="molecule type" value="Genomic_DNA"/>
</dbReference>
<protein>
    <submittedName>
        <fullName evidence="2">Uncharacterized protein</fullName>
    </submittedName>
</protein>
<dbReference type="AlphaFoldDB" id="A0A1R1PS77"/>
<feature type="compositionally biased region" description="Basic and acidic residues" evidence="1">
    <location>
        <begin position="233"/>
        <end position="245"/>
    </location>
</feature>
<proteinExistence type="predicted"/>
<evidence type="ECO:0000256" key="1">
    <source>
        <dbReference type="SAM" id="MobiDB-lite"/>
    </source>
</evidence>
<gene>
    <name evidence="2" type="ORF">AX774_g2645</name>
</gene>
<feature type="compositionally biased region" description="Basic and acidic residues" evidence="1">
    <location>
        <begin position="350"/>
        <end position="367"/>
    </location>
</feature>
<feature type="region of interest" description="Disordered" evidence="1">
    <location>
        <begin position="48"/>
        <end position="150"/>
    </location>
</feature>
<feature type="compositionally biased region" description="Polar residues" evidence="1">
    <location>
        <begin position="278"/>
        <end position="295"/>
    </location>
</feature>
<feature type="compositionally biased region" description="Basic and acidic residues" evidence="1">
    <location>
        <begin position="12"/>
        <end position="25"/>
    </location>
</feature>
<feature type="compositionally biased region" description="Polar residues" evidence="1">
    <location>
        <begin position="513"/>
        <end position="524"/>
    </location>
</feature>
<keyword evidence="3" id="KW-1185">Reference proteome</keyword>
<reference evidence="3" key="1">
    <citation type="submission" date="2017-01" db="EMBL/GenBank/DDBJ databases">
        <authorList>
            <person name="Wang Y."/>
            <person name="White M."/>
            <person name="Kvist S."/>
            <person name="Moncalvo J.-M."/>
        </authorList>
    </citation>
    <scope>NUCLEOTIDE SEQUENCE [LARGE SCALE GENOMIC DNA]</scope>
    <source>
        <strain evidence="3">COL-18-3</strain>
    </source>
</reference>
<feature type="region of interest" description="Disordered" evidence="1">
    <location>
        <begin position="508"/>
        <end position="529"/>
    </location>
</feature>
<feature type="compositionally biased region" description="Polar residues" evidence="1">
    <location>
        <begin position="248"/>
        <end position="264"/>
    </location>
</feature>
<feature type="region of interest" description="Disordered" evidence="1">
    <location>
        <begin position="440"/>
        <end position="477"/>
    </location>
</feature>
<feature type="region of interest" description="Disordered" evidence="1">
    <location>
        <begin position="1"/>
        <end position="29"/>
    </location>
</feature>
<evidence type="ECO:0000313" key="2">
    <source>
        <dbReference type="EMBL" id="OMH83835.1"/>
    </source>
</evidence>
<feature type="compositionally biased region" description="Polar residues" evidence="1">
    <location>
        <begin position="457"/>
        <end position="471"/>
    </location>
</feature>
<evidence type="ECO:0000313" key="3">
    <source>
        <dbReference type="Proteomes" id="UP000188320"/>
    </source>
</evidence>
<comment type="caution">
    <text evidence="2">The sequence shown here is derived from an EMBL/GenBank/DDBJ whole genome shotgun (WGS) entry which is preliminary data.</text>
</comment>